<dbReference type="Proteomes" id="UP001057402">
    <property type="component" value="Chromosome 8"/>
</dbReference>
<reference evidence="2" key="1">
    <citation type="journal article" date="2023" name="Front. Plant Sci.">
        <title>Chromosomal-level genome assembly of Melastoma candidum provides insights into trichome evolution.</title>
        <authorList>
            <person name="Zhong Y."/>
            <person name="Wu W."/>
            <person name="Sun C."/>
            <person name="Zou P."/>
            <person name="Liu Y."/>
            <person name="Dai S."/>
            <person name="Zhou R."/>
        </authorList>
    </citation>
    <scope>NUCLEOTIDE SEQUENCE [LARGE SCALE GENOMIC DNA]</scope>
</reference>
<proteinExistence type="predicted"/>
<evidence type="ECO:0000313" key="1">
    <source>
        <dbReference type="EMBL" id="KAI4330479.1"/>
    </source>
</evidence>
<accession>A0ACB9N1Y1</accession>
<dbReference type="EMBL" id="CM042887">
    <property type="protein sequence ID" value="KAI4330479.1"/>
    <property type="molecule type" value="Genomic_DNA"/>
</dbReference>
<organism evidence="1 2">
    <name type="scientific">Melastoma candidum</name>
    <dbReference type="NCBI Taxonomy" id="119954"/>
    <lineage>
        <taxon>Eukaryota</taxon>
        <taxon>Viridiplantae</taxon>
        <taxon>Streptophyta</taxon>
        <taxon>Embryophyta</taxon>
        <taxon>Tracheophyta</taxon>
        <taxon>Spermatophyta</taxon>
        <taxon>Magnoliopsida</taxon>
        <taxon>eudicotyledons</taxon>
        <taxon>Gunneridae</taxon>
        <taxon>Pentapetalae</taxon>
        <taxon>rosids</taxon>
        <taxon>malvids</taxon>
        <taxon>Myrtales</taxon>
        <taxon>Melastomataceae</taxon>
        <taxon>Melastomatoideae</taxon>
        <taxon>Melastomateae</taxon>
        <taxon>Melastoma</taxon>
    </lineage>
</organism>
<keyword evidence="2" id="KW-1185">Reference proteome</keyword>
<name>A0ACB9N1Y1_9MYRT</name>
<protein>
    <submittedName>
        <fullName evidence="1">Uncharacterized protein</fullName>
    </submittedName>
</protein>
<comment type="caution">
    <text evidence="1">The sequence shown here is derived from an EMBL/GenBank/DDBJ whole genome shotgun (WGS) entry which is preliminary data.</text>
</comment>
<sequence length="704" mass="76950">MSLCGSIHCSGLGNRLHRSSFLKSSVSRKDIRPTSFTLSSKASDFNRLLCFRGLYISKDSVLRRNGSYGCYSFLPTSNSSGGSPVKNIIVALSGSINSLQTSPLIVKLAAAVTIITFALWGLGPLVRKGRSLFLHKNDSNWKKSDTYYFATSYVQPLLLWIGATLICRSLDPVILPSPASQVVKQRLLNFVRSLSTVLALAYCLSSMIQQMQKFLMDGNDPSDARNMGFQFAGKATYTAVWIAAASLFMELLGFSTQKWLTAGGLGTVLLTLAGREIFTNFLSSVMIHATRPFVVNEWIQTRIEGYEVSGTVEHVGWWSPTIIRGEDREAVHIPNNKFTVNVVRNLSQKSHWRIKTHLAISHLDVSKINSIVADMRKVLAKNPQVEQQRLHRRVFLDNLNHENQALLILVSCFVKTSHYEEYLCVKEAILLDLLRVISHHKARLATPIRTMQRMYRDNDVENVPFAGFSRGGVVSNRPLLLVEPSYKINGEDKTRNSTRASVEQGGKTSSRTTVDSKADSKAESSQVPGSKSKEKSKGDTTFDVKNESAKNTESNEESITSAPTSEERQGVKANMKSVPKSRMKSVVVAAIPESHESTSISNEPGGGNSINPNPKSHHSENGNQNAEPVASAVSTLDDGAGKGTESPSAARAKIDNNNVSEQEPVSSSGLQENIVLGVALDGGKRTLPIEEVVAPSSPGKKDTA</sequence>
<evidence type="ECO:0000313" key="2">
    <source>
        <dbReference type="Proteomes" id="UP001057402"/>
    </source>
</evidence>
<gene>
    <name evidence="1" type="ORF">MLD38_028765</name>
</gene>